<evidence type="ECO:0000256" key="1">
    <source>
        <dbReference type="ARBA" id="ARBA00005417"/>
    </source>
</evidence>
<dbReference type="InterPro" id="IPR050095">
    <property type="entry name" value="ECF_ABC_transporter_ATP-bd"/>
</dbReference>
<organism evidence="6 7">
    <name type="scientific">Synechocystis salina LEGE 00031</name>
    <dbReference type="NCBI Taxonomy" id="1828736"/>
    <lineage>
        <taxon>Bacteria</taxon>
        <taxon>Bacillati</taxon>
        <taxon>Cyanobacteriota</taxon>
        <taxon>Cyanophyceae</taxon>
        <taxon>Synechococcales</taxon>
        <taxon>Merismopediaceae</taxon>
        <taxon>Synechocystis</taxon>
    </lineage>
</organism>
<dbReference type="EMBL" id="JADEVV010000025">
    <property type="protein sequence ID" value="MBE9254182.1"/>
    <property type="molecule type" value="Genomic_DNA"/>
</dbReference>
<dbReference type="InterPro" id="IPR015856">
    <property type="entry name" value="ABC_transpr_CbiO/EcfA_su"/>
</dbReference>
<gene>
    <name evidence="6" type="ORF">IQ217_10080</name>
</gene>
<dbReference type="PROSITE" id="PS50893">
    <property type="entry name" value="ABC_TRANSPORTER_2"/>
    <property type="match status" value="1"/>
</dbReference>
<name>A0ABR9VS47_9SYNC</name>
<feature type="domain" description="ABC transporter" evidence="5">
    <location>
        <begin position="51"/>
        <end position="278"/>
    </location>
</feature>
<dbReference type="InterPro" id="IPR003593">
    <property type="entry name" value="AAA+_ATPase"/>
</dbReference>
<evidence type="ECO:0000313" key="6">
    <source>
        <dbReference type="EMBL" id="MBE9254182.1"/>
    </source>
</evidence>
<dbReference type="SMART" id="SM00382">
    <property type="entry name" value="AAA"/>
    <property type="match status" value="1"/>
</dbReference>
<dbReference type="InterPro" id="IPR017871">
    <property type="entry name" value="ABC_transporter-like_CS"/>
</dbReference>
<keyword evidence="2" id="KW-0813">Transport</keyword>
<evidence type="ECO:0000256" key="4">
    <source>
        <dbReference type="ARBA" id="ARBA00022840"/>
    </source>
</evidence>
<evidence type="ECO:0000313" key="7">
    <source>
        <dbReference type="Proteomes" id="UP000658720"/>
    </source>
</evidence>
<dbReference type="PROSITE" id="PS00211">
    <property type="entry name" value="ABC_TRANSPORTER_1"/>
    <property type="match status" value="1"/>
</dbReference>
<keyword evidence="4 6" id="KW-0067">ATP-binding</keyword>
<dbReference type="Proteomes" id="UP000658720">
    <property type="component" value="Unassembled WGS sequence"/>
</dbReference>
<evidence type="ECO:0000256" key="3">
    <source>
        <dbReference type="ARBA" id="ARBA00022741"/>
    </source>
</evidence>
<keyword evidence="7" id="KW-1185">Reference proteome</keyword>
<sequence>MLKGLGFNGDCIGDRRRFCGGGGEPVTLTNVRGLDQGREEETILSPEPKAITVRELCFAYGGQAPVLDSLSLQVAPGERLGIIGHNGCGKTTLFLLLCGLLKPSAGTIELWGSPLQPGKFLPEVGLLFQNPTDQLFATSVWDDIAFGPQNMGLSAETVAQRVTQAAQLTGVTALLERLPHHLSGGEKQMVAIAGLLAMAPKIFFCDEPTASLDIRARRQLINFLGQFQETLLISSHDLEFVLEVCDRVIVIDQGQIVADGGAEEIMGNQTLMVSHGLEKPYSLR</sequence>
<dbReference type="SUPFAM" id="SSF52540">
    <property type="entry name" value="P-loop containing nucleoside triphosphate hydrolases"/>
    <property type="match status" value="1"/>
</dbReference>
<evidence type="ECO:0000256" key="2">
    <source>
        <dbReference type="ARBA" id="ARBA00022448"/>
    </source>
</evidence>
<comment type="similarity">
    <text evidence="1">Belongs to the ABC transporter superfamily.</text>
</comment>
<accession>A0ABR9VS47</accession>
<dbReference type="Gene3D" id="3.40.50.300">
    <property type="entry name" value="P-loop containing nucleotide triphosphate hydrolases"/>
    <property type="match status" value="1"/>
</dbReference>
<dbReference type="InterPro" id="IPR027417">
    <property type="entry name" value="P-loop_NTPase"/>
</dbReference>
<dbReference type="Pfam" id="PF00005">
    <property type="entry name" value="ABC_tran"/>
    <property type="match status" value="1"/>
</dbReference>
<evidence type="ECO:0000259" key="5">
    <source>
        <dbReference type="PROSITE" id="PS50893"/>
    </source>
</evidence>
<comment type="caution">
    <text evidence="6">The sequence shown here is derived from an EMBL/GenBank/DDBJ whole genome shotgun (WGS) entry which is preliminary data.</text>
</comment>
<dbReference type="CDD" id="cd03225">
    <property type="entry name" value="ABC_cobalt_CbiO_domain1"/>
    <property type="match status" value="1"/>
</dbReference>
<keyword evidence="3" id="KW-0547">Nucleotide-binding</keyword>
<proteinExistence type="inferred from homology"/>
<dbReference type="PANTHER" id="PTHR43553:SF24">
    <property type="entry name" value="ENERGY-COUPLING FACTOR TRANSPORTER ATP-BINDING PROTEIN ECFA1"/>
    <property type="match status" value="1"/>
</dbReference>
<protein>
    <submittedName>
        <fullName evidence="6">ABC transporter ATP-binding protein</fullName>
    </submittedName>
</protein>
<dbReference type="GO" id="GO:0005524">
    <property type="term" value="F:ATP binding"/>
    <property type="evidence" value="ECO:0007669"/>
    <property type="project" value="UniProtKB-KW"/>
</dbReference>
<reference evidence="6 7" key="1">
    <citation type="submission" date="2020-10" db="EMBL/GenBank/DDBJ databases">
        <authorList>
            <person name="Castelo-Branco R."/>
            <person name="Eusebio N."/>
            <person name="Adriana R."/>
            <person name="Vieira A."/>
            <person name="Brugerolle De Fraissinette N."/>
            <person name="Rezende De Castro R."/>
            <person name="Schneider M.P."/>
            <person name="Vasconcelos V."/>
            <person name="Leao P.N."/>
        </authorList>
    </citation>
    <scope>NUCLEOTIDE SEQUENCE [LARGE SCALE GENOMIC DNA]</scope>
    <source>
        <strain evidence="6 7">LEGE 00031</strain>
    </source>
</reference>
<dbReference type="InterPro" id="IPR003439">
    <property type="entry name" value="ABC_transporter-like_ATP-bd"/>
</dbReference>
<dbReference type="RefSeq" id="WP_194019838.1">
    <property type="nucleotide sequence ID" value="NZ_JADEVV010000025.1"/>
</dbReference>
<dbReference type="PANTHER" id="PTHR43553">
    <property type="entry name" value="HEAVY METAL TRANSPORTER"/>
    <property type="match status" value="1"/>
</dbReference>